<dbReference type="VEuPathDB" id="FungiDB:QG37_00874"/>
<dbReference type="Proteomes" id="UP000037122">
    <property type="component" value="Unassembled WGS sequence"/>
</dbReference>
<dbReference type="AlphaFoldDB" id="A0A0L0P837"/>
<comment type="caution">
    <text evidence="1">The sequence shown here is derived from an EMBL/GenBank/DDBJ whole genome shotgun (WGS) entry which is preliminary data.</text>
</comment>
<reference evidence="2" key="1">
    <citation type="journal article" date="2015" name="BMC Genomics">
        <title>Draft genome of a commonly misdiagnosed multidrug resistant pathogen Candida auris.</title>
        <authorList>
            <person name="Chatterjee S."/>
            <person name="Alampalli S.V."/>
            <person name="Nageshan R.K."/>
            <person name="Chettiar S.T."/>
            <person name="Joshi S."/>
            <person name="Tatu U.S."/>
        </authorList>
    </citation>
    <scope>NUCLEOTIDE SEQUENCE [LARGE SCALE GENOMIC DNA]</scope>
    <source>
        <strain evidence="2">6684</strain>
    </source>
</reference>
<name>A0A0L0P837_CANAR</name>
<organism evidence="1 2">
    <name type="scientific">Candidozyma auris</name>
    <name type="common">Yeast</name>
    <name type="synonym">Candida auris</name>
    <dbReference type="NCBI Taxonomy" id="498019"/>
    <lineage>
        <taxon>Eukaryota</taxon>
        <taxon>Fungi</taxon>
        <taxon>Dikarya</taxon>
        <taxon>Ascomycota</taxon>
        <taxon>Saccharomycotina</taxon>
        <taxon>Pichiomycetes</taxon>
        <taxon>Metschnikowiaceae</taxon>
        <taxon>Candidozyma</taxon>
    </lineage>
</organism>
<protein>
    <submittedName>
        <fullName evidence="1">Uncharacterized protein</fullName>
    </submittedName>
</protein>
<evidence type="ECO:0000313" key="1">
    <source>
        <dbReference type="EMBL" id="KNE02186.1"/>
    </source>
</evidence>
<sequence length="87" mass="9645">MFSQGRIRSEEVGSCCKEEVGSSCKEAVAKKQLQRNSCKETVAKLIPHRGLSKISMSAEIKRSKGGFVVLKIQAWRSSECLKVSENQ</sequence>
<accession>A0A0L0P837</accession>
<proteinExistence type="predicted"/>
<dbReference type="EMBL" id="LGST01000006">
    <property type="protein sequence ID" value="KNE02186.1"/>
    <property type="molecule type" value="Genomic_DNA"/>
</dbReference>
<gene>
    <name evidence="1" type="ORF">QG37_00874</name>
</gene>
<evidence type="ECO:0000313" key="2">
    <source>
        <dbReference type="Proteomes" id="UP000037122"/>
    </source>
</evidence>